<dbReference type="Gene3D" id="3.90.1570.30">
    <property type="match status" value="1"/>
</dbReference>
<dbReference type="SMART" id="SM00487">
    <property type="entry name" value="DEXDc"/>
    <property type="match status" value="1"/>
</dbReference>
<reference evidence="3 4" key="1">
    <citation type="submission" date="2017-07" db="EMBL/GenBank/DDBJ databases">
        <title>Sandarakinorhabdus cyanobacteriorum sp. nov., a novel bacterium isolated from cyanobacterial aggregates in a eutrophic lake.</title>
        <authorList>
            <person name="Cai H."/>
        </authorList>
    </citation>
    <scope>NUCLEOTIDE SEQUENCE [LARGE SCALE GENOMIC DNA]</scope>
    <source>
        <strain evidence="3 4">TH057</strain>
    </source>
</reference>
<dbReference type="PROSITE" id="PS51194">
    <property type="entry name" value="HELICASE_CTER"/>
    <property type="match status" value="1"/>
</dbReference>
<evidence type="ECO:0000313" key="4">
    <source>
        <dbReference type="Proteomes" id="UP000216991"/>
    </source>
</evidence>
<keyword evidence="3" id="KW-0255">Endonuclease</keyword>
<dbReference type="Pfam" id="PF00271">
    <property type="entry name" value="Helicase_C"/>
    <property type="match status" value="1"/>
</dbReference>
<dbReference type="InterPro" id="IPR014001">
    <property type="entry name" value="Helicase_ATP-bd"/>
</dbReference>
<dbReference type="GO" id="GO:0005524">
    <property type="term" value="F:ATP binding"/>
    <property type="evidence" value="ECO:0007669"/>
    <property type="project" value="InterPro"/>
</dbReference>
<dbReference type="GO" id="GO:0005829">
    <property type="term" value="C:cytosol"/>
    <property type="evidence" value="ECO:0007669"/>
    <property type="project" value="TreeGrafter"/>
</dbReference>
<dbReference type="EMBL" id="NOXT01000123">
    <property type="protein sequence ID" value="OYQ25107.1"/>
    <property type="molecule type" value="Genomic_DNA"/>
</dbReference>
<evidence type="ECO:0000313" key="3">
    <source>
        <dbReference type="EMBL" id="OYQ25107.1"/>
    </source>
</evidence>
<dbReference type="CDD" id="cd18032">
    <property type="entry name" value="DEXHc_RE_I_III_res"/>
    <property type="match status" value="1"/>
</dbReference>
<evidence type="ECO:0000259" key="2">
    <source>
        <dbReference type="PROSITE" id="PS51194"/>
    </source>
</evidence>
<dbReference type="OrthoDB" id="9803459at2"/>
<dbReference type="InterPro" id="IPR001650">
    <property type="entry name" value="Helicase_C-like"/>
</dbReference>
<organism evidence="3 4">
    <name type="scientific">Sandarakinorhabdus cyanobacteriorum</name>
    <dbReference type="NCBI Taxonomy" id="1981098"/>
    <lineage>
        <taxon>Bacteria</taxon>
        <taxon>Pseudomonadati</taxon>
        <taxon>Pseudomonadota</taxon>
        <taxon>Alphaproteobacteria</taxon>
        <taxon>Sphingomonadales</taxon>
        <taxon>Sphingosinicellaceae</taxon>
        <taxon>Sandarakinorhabdus</taxon>
    </lineage>
</organism>
<dbReference type="PANTHER" id="PTHR47396">
    <property type="entry name" value="TYPE I RESTRICTION ENZYME ECOKI R PROTEIN"/>
    <property type="match status" value="1"/>
</dbReference>
<comment type="caution">
    <text evidence="3">The sequence shown here is derived from an EMBL/GenBank/DDBJ whole genome shotgun (WGS) entry which is preliminary data.</text>
</comment>
<dbReference type="PROSITE" id="PS51192">
    <property type="entry name" value="HELICASE_ATP_BIND_1"/>
    <property type="match status" value="1"/>
</dbReference>
<feature type="domain" description="Helicase ATP-binding" evidence="1">
    <location>
        <begin position="153"/>
        <end position="287"/>
    </location>
</feature>
<accession>A0A255Y7A2</accession>
<dbReference type="Proteomes" id="UP000216991">
    <property type="component" value="Unassembled WGS sequence"/>
</dbReference>
<gene>
    <name evidence="3" type="ORF">CHU93_14875</name>
</gene>
<dbReference type="InterPro" id="IPR013670">
    <property type="entry name" value="EcoEI_R_C_dom"/>
</dbReference>
<protein>
    <submittedName>
        <fullName evidence="3">Restriction endonuclease subunit R</fullName>
    </submittedName>
</protein>
<keyword evidence="4" id="KW-1185">Reference proteome</keyword>
<sequence>MPKTTEAFSRVKIDAMLKDVGWQIDDGITVRFEYVLSDGTKADYVLCNRRGHPIAVLEAKRTSKSPLEGERQGRAYAALLGVPFVFLCNGEEVWSWEPEREAHPRKVCTLPSQLDLERLLALKEQRKDPLSVPIDPRIVERDYQLACIDTLCGEINLGRRKMLVEMATGTGKTRTAAAFIKRLFEAGLVSRVLFLVDRISLAKQAEDAFAEYLPEFPAYVLRGGRRFQDEKRITISTLQTFIGEYGSLPSSYFQLVVVDECHRSIYGKWSGTLRHFDALMVGLTATPCIAAEDMPDPEDGAFIRDTLRFFEVDKPTFRYSLKEAIAEGHLVPYDIYKAKTVKTAAEGGFEVKRDELDWSTMDAETKAEFERLFGDNESIVVDPAALERKFTIPERNRAIVREYRQVLEKGFMDRQGRRRAPQLGKAIVFAVTKRHAETLAHMFDAEFADKKPSPEVRFADYVVSGMGPDDSVDAFQKIDRFKKEAFPQVLVSVNMLDTGFDAPEVVHLVMARFTRSGILYQQMRGRGTRKAPHIHKAGFTMFDFVGVTDFHKDDEGAPEGGPVVVSEPKAKPATKRKLLVLDVHDQIDPATREWWTLDEDGNPVPTDARIARASALAVAFEAWLLAQDFNSDQMRLLRLIQSQIEANPEMADFNVYRFTQPPFSFNGGVQRARQLFGSDEGLQAMLAALNAAVFGGEGGDEQADQPTAIPPIN</sequence>
<proteinExistence type="predicted"/>
<dbReference type="GO" id="GO:0016787">
    <property type="term" value="F:hydrolase activity"/>
    <property type="evidence" value="ECO:0007669"/>
    <property type="project" value="InterPro"/>
</dbReference>
<dbReference type="GO" id="GO:0003677">
    <property type="term" value="F:DNA binding"/>
    <property type="evidence" value="ECO:0007669"/>
    <property type="project" value="InterPro"/>
</dbReference>
<evidence type="ECO:0000259" key="1">
    <source>
        <dbReference type="PROSITE" id="PS51192"/>
    </source>
</evidence>
<feature type="domain" description="Helicase C-terminal" evidence="2">
    <location>
        <begin position="398"/>
        <end position="579"/>
    </location>
</feature>
<keyword evidence="3" id="KW-0540">Nuclease</keyword>
<keyword evidence="3" id="KW-0378">Hydrolase</keyword>
<dbReference type="Pfam" id="PF04851">
    <property type="entry name" value="ResIII"/>
    <property type="match status" value="1"/>
</dbReference>
<dbReference type="SUPFAM" id="SSF52540">
    <property type="entry name" value="P-loop containing nucleoside triphosphate hydrolases"/>
    <property type="match status" value="2"/>
</dbReference>
<dbReference type="Pfam" id="PF08463">
    <property type="entry name" value="EcoEI_R_C"/>
    <property type="match status" value="1"/>
</dbReference>
<name>A0A255Y7A2_9SPHN</name>
<dbReference type="InterPro" id="IPR006935">
    <property type="entry name" value="Helicase/UvrB_N"/>
</dbReference>
<dbReference type="GO" id="GO:0004519">
    <property type="term" value="F:endonuclease activity"/>
    <property type="evidence" value="ECO:0007669"/>
    <property type="project" value="UniProtKB-KW"/>
</dbReference>
<dbReference type="GO" id="GO:0006304">
    <property type="term" value="P:DNA modification"/>
    <property type="evidence" value="ECO:0007669"/>
    <property type="project" value="InterPro"/>
</dbReference>
<dbReference type="Gene3D" id="3.40.50.300">
    <property type="entry name" value="P-loop containing nucleotide triphosphate hydrolases"/>
    <property type="match status" value="2"/>
</dbReference>
<dbReference type="RefSeq" id="WP_094474933.1">
    <property type="nucleotide sequence ID" value="NZ_NOXT01000123.1"/>
</dbReference>
<dbReference type="InterPro" id="IPR027417">
    <property type="entry name" value="P-loop_NTPase"/>
</dbReference>
<dbReference type="PANTHER" id="PTHR47396:SF1">
    <property type="entry name" value="ATP-DEPENDENT HELICASE IRC3-RELATED"/>
    <property type="match status" value="1"/>
</dbReference>
<dbReference type="AlphaFoldDB" id="A0A255Y7A2"/>
<dbReference type="InterPro" id="IPR050742">
    <property type="entry name" value="Helicase_Restrict-Modif_Enz"/>
</dbReference>